<dbReference type="PANTHER" id="PTHR43461">
    <property type="entry name" value="TRANSMEMBRANE PROTEIN 256"/>
    <property type="match status" value="1"/>
</dbReference>
<feature type="transmembrane region" description="Helical" evidence="6">
    <location>
        <begin position="158"/>
        <end position="177"/>
    </location>
</feature>
<dbReference type="Pfam" id="PF04241">
    <property type="entry name" value="DUF423"/>
    <property type="match status" value="1"/>
</dbReference>
<keyword evidence="5 6" id="KW-0472">Membrane</keyword>
<evidence type="ECO:0000313" key="7">
    <source>
        <dbReference type="EMBL" id="KAF2894437.1"/>
    </source>
</evidence>
<dbReference type="Proteomes" id="UP000801492">
    <property type="component" value="Unassembled WGS sequence"/>
</dbReference>
<accession>A0A8K0CZY5</accession>
<proteinExistence type="inferred from homology"/>
<dbReference type="OrthoDB" id="269173at2759"/>
<organism evidence="7 8">
    <name type="scientific">Ignelater luminosus</name>
    <name type="common">Cucubano</name>
    <name type="synonym">Pyrophorus luminosus</name>
    <dbReference type="NCBI Taxonomy" id="2038154"/>
    <lineage>
        <taxon>Eukaryota</taxon>
        <taxon>Metazoa</taxon>
        <taxon>Ecdysozoa</taxon>
        <taxon>Arthropoda</taxon>
        <taxon>Hexapoda</taxon>
        <taxon>Insecta</taxon>
        <taxon>Pterygota</taxon>
        <taxon>Neoptera</taxon>
        <taxon>Endopterygota</taxon>
        <taxon>Coleoptera</taxon>
        <taxon>Polyphaga</taxon>
        <taxon>Elateriformia</taxon>
        <taxon>Elateroidea</taxon>
        <taxon>Elateridae</taxon>
        <taxon>Agrypninae</taxon>
        <taxon>Pyrophorini</taxon>
        <taxon>Ignelater</taxon>
    </lineage>
</organism>
<evidence type="ECO:0000256" key="5">
    <source>
        <dbReference type="ARBA" id="ARBA00023136"/>
    </source>
</evidence>
<gene>
    <name evidence="7" type="ORF">ILUMI_11744</name>
</gene>
<sequence>MTDNQFKISSSSILNMNPKDLLNYVVFDNPVSKAVLKPFIKNAPVSMPPAPVTIITERVPLWQLAAQQGPFIRLAGICGASAVILGAYGSHKTYPKDRAKELKSIYETANRFHFLHTLALFGVPLCRNPRVTGSLMIVGTVFFSGACYYHAFTGEDKFGRLAPVGGTILILAWLSMVF</sequence>
<keyword evidence="8" id="KW-1185">Reference proteome</keyword>
<dbReference type="PANTHER" id="PTHR43461:SF1">
    <property type="entry name" value="TRANSMEMBRANE PROTEIN 256"/>
    <property type="match status" value="1"/>
</dbReference>
<dbReference type="GO" id="GO:0016020">
    <property type="term" value="C:membrane"/>
    <property type="evidence" value="ECO:0007669"/>
    <property type="project" value="UniProtKB-SubCell"/>
</dbReference>
<reference evidence="7" key="1">
    <citation type="submission" date="2019-08" db="EMBL/GenBank/DDBJ databases">
        <title>The genome of the North American firefly Photinus pyralis.</title>
        <authorList>
            <consortium name="Photinus pyralis genome working group"/>
            <person name="Fallon T.R."/>
            <person name="Sander Lower S.E."/>
            <person name="Weng J.-K."/>
        </authorList>
    </citation>
    <scope>NUCLEOTIDE SEQUENCE</scope>
    <source>
        <strain evidence="7">TRF0915ILg1</strain>
        <tissue evidence="7">Whole body</tissue>
    </source>
</reference>
<name>A0A8K0CZY5_IGNLU</name>
<evidence type="ECO:0000256" key="6">
    <source>
        <dbReference type="SAM" id="Phobius"/>
    </source>
</evidence>
<evidence type="ECO:0000256" key="3">
    <source>
        <dbReference type="ARBA" id="ARBA00022692"/>
    </source>
</evidence>
<keyword evidence="4 6" id="KW-1133">Transmembrane helix</keyword>
<keyword evidence="3 6" id="KW-0812">Transmembrane</keyword>
<protein>
    <recommendedName>
        <fullName evidence="9">Transmembrane protein 256 homolog</fullName>
    </recommendedName>
</protein>
<dbReference type="InterPro" id="IPR006696">
    <property type="entry name" value="DUF423"/>
</dbReference>
<evidence type="ECO:0000256" key="2">
    <source>
        <dbReference type="ARBA" id="ARBA00006208"/>
    </source>
</evidence>
<feature type="transmembrane region" description="Helical" evidence="6">
    <location>
        <begin position="133"/>
        <end position="152"/>
    </location>
</feature>
<comment type="subcellular location">
    <subcellularLocation>
        <location evidence="1">Membrane</location>
        <topology evidence="1">Multi-pass membrane protein</topology>
    </subcellularLocation>
</comment>
<comment type="similarity">
    <text evidence="2">Belongs to the TMEM256 family.</text>
</comment>
<evidence type="ECO:0000256" key="1">
    <source>
        <dbReference type="ARBA" id="ARBA00004141"/>
    </source>
</evidence>
<comment type="caution">
    <text evidence="7">The sequence shown here is derived from an EMBL/GenBank/DDBJ whole genome shotgun (WGS) entry which is preliminary data.</text>
</comment>
<evidence type="ECO:0000256" key="4">
    <source>
        <dbReference type="ARBA" id="ARBA00022989"/>
    </source>
</evidence>
<dbReference type="EMBL" id="VTPC01006980">
    <property type="protein sequence ID" value="KAF2894437.1"/>
    <property type="molecule type" value="Genomic_DNA"/>
</dbReference>
<dbReference type="AlphaFoldDB" id="A0A8K0CZY5"/>
<evidence type="ECO:0000313" key="8">
    <source>
        <dbReference type="Proteomes" id="UP000801492"/>
    </source>
</evidence>
<feature type="transmembrane region" description="Helical" evidence="6">
    <location>
        <begin position="71"/>
        <end position="89"/>
    </location>
</feature>
<evidence type="ECO:0008006" key="9">
    <source>
        <dbReference type="Google" id="ProtNLM"/>
    </source>
</evidence>